<reference evidence="3" key="1">
    <citation type="submission" date="2020-03" db="EMBL/GenBank/DDBJ databases">
        <title>Studies in the Genomics of Life Span.</title>
        <authorList>
            <person name="Glass D."/>
        </authorList>
    </citation>
    <scope>NUCLEOTIDE SEQUENCE</scope>
    <source>
        <strain evidence="3">SUZIE</strain>
        <tissue evidence="3">Muscle</tissue>
    </source>
</reference>
<evidence type="ECO:0000313" key="3">
    <source>
        <dbReference type="EMBL" id="MBZ3870524.1"/>
    </source>
</evidence>
<dbReference type="AlphaFoldDB" id="A0AA41SQU6"/>
<dbReference type="EMBL" id="JAATJV010150750">
    <property type="protein sequence ID" value="MBZ3870569.1"/>
    <property type="molecule type" value="Genomic_DNA"/>
</dbReference>
<proteinExistence type="predicted"/>
<name>A0AA41SQU6_SCICA</name>
<organism evidence="3 5">
    <name type="scientific">Sciurus carolinensis</name>
    <name type="common">Eastern gray squirrel</name>
    <dbReference type="NCBI Taxonomy" id="30640"/>
    <lineage>
        <taxon>Eukaryota</taxon>
        <taxon>Metazoa</taxon>
        <taxon>Chordata</taxon>
        <taxon>Craniata</taxon>
        <taxon>Vertebrata</taxon>
        <taxon>Euteleostomi</taxon>
        <taxon>Mammalia</taxon>
        <taxon>Eutheria</taxon>
        <taxon>Euarchontoglires</taxon>
        <taxon>Glires</taxon>
        <taxon>Rodentia</taxon>
        <taxon>Sciuromorpha</taxon>
        <taxon>Sciuridae</taxon>
        <taxon>Sciurinae</taxon>
        <taxon>Sciurini</taxon>
        <taxon>Sciurus</taxon>
    </lineage>
</organism>
<sequence length="65" mass="7343">MVGGLKRKHLDSEEEEEDEKWDWSPGSLRNCQQALLCISLDKVQCSLGPQAPSLCKHVLIHNTLQ</sequence>
<dbReference type="Proteomes" id="UP001166674">
    <property type="component" value="Unassembled WGS sequence"/>
</dbReference>
<dbReference type="Pfam" id="PF06031">
    <property type="entry name" value="SERTA"/>
    <property type="match status" value="1"/>
</dbReference>
<evidence type="ECO:0000313" key="5">
    <source>
        <dbReference type="Proteomes" id="UP001166674"/>
    </source>
</evidence>
<protein>
    <submittedName>
        <fullName evidence="3">SERTA domain-containing protein 3</fullName>
    </submittedName>
</protein>
<dbReference type="GO" id="GO:0045893">
    <property type="term" value="P:positive regulation of DNA-templated transcription"/>
    <property type="evidence" value="ECO:0007669"/>
    <property type="project" value="TreeGrafter"/>
</dbReference>
<evidence type="ECO:0000259" key="2">
    <source>
        <dbReference type="PROSITE" id="PS51053"/>
    </source>
</evidence>
<evidence type="ECO:0000256" key="1">
    <source>
        <dbReference type="SAM" id="MobiDB-lite"/>
    </source>
</evidence>
<feature type="region of interest" description="Disordered" evidence="1">
    <location>
        <begin position="1"/>
        <end position="24"/>
    </location>
</feature>
<dbReference type="GO" id="GO:0005634">
    <property type="term" value="C:nucleus"/>
    <property type="evidence" value="ECO:0007669"/>
    <property type="project" value="TreeGrafter"/>
</dbReference>
<dbReference type="EMBL" id="JAATJV010149541">
    <property type="protein sequence ID" value="MBZ3870524.1"/>
    <property type="molecule type" value="Genomic_DNA"/>
</dbReference>
<accession>A0AA41SQU6</accession>
<dbReference type="InterPro" id="IPR039585">
    <property type="entry name" value="SERTAD3"/>
</dbReference>
<feature type="domain" description="SERTA" evidence="2">
    <location>
        <begin position="28"/>
        <end position="65"/>
    </location>
</feature>
<dbReference type="PANTHER" id="PTHR15530">
    <property type="entry name" value="SERTA DOMAIN-CONTAINING PROTEIN 3"/>
    <property type="match status" value="1"/>
</dbReference>
<comment type="caution">
    <text evidence="3">The sequence shown here is derived from an EMBL/GenBank/DDBJ whole genome shotgun (WGS) entry which is preliminary data.</text>
</comment>
<keyword evidence="5" id="KW-1185">Reference proteome</keyword>
<dbReference type="InterPro" id="IPR009263">
    <property type="entry name" value="SERTA_dom"/>
</dbReference>
<gene>
    <name evidence="3" type="ORF">SUZIE_108430</name>
    <name evidence="4" type="ORF">SUZIE_108600</name>
</gene>
<evidence type="ECO:0000313" key="4">
    <source>
        <dbReference type="EMBL" id="MBZ3870569.1"/>
    </source>
</evidence>
<dbReference type="PANTHER" id="PTHR15530:SF0">
    <property type="entry name" value="SERTA DOMAIN-CONTAINING PROTEIN 3"/>
    <property type="match status" value="1"/>
</dbReference>
<dbReference type="PROSITE" id="PS51053">
    <property type="entry name" value="SERTA"/>
    <property type="match status" value="1"/>
</dbReference>